<name>A0ABV8DWW2_9NOCA</name>
<reference evidence="3" key="1">
    <citation type="journal article" date="2019" name="Int. J. Syst. Evol. Microbiol.">
        <title>The Global Catalogue of Microorganisms (GCM) 10K type strain sequencing project: providing services to taxonomists for standard genome sequencing and annotation.</title>
        <authorList>
            <consortium name="The Broad Institute Genomics Platform"/>
            <consortium name="The Broad Institute Genome Sequencing Center for Infectious Disease"/>
            <person name="Wu L."/>
            <person name="Ma J."/>
        </authorList>
    </citation>
    <scope>NUCLEOTIDE SEQUENCE [LARGE SCALE GENOMIC DNA]</scope>
    <source>
        <strain evidence="3">CGMCC 4.7330</strain>
    </source>
</reference>
<evidence type="ECO:0000256" key="1">
    <source>
        <dbReference type="SAM" id="MobiDB-lite"/>
    </source>
</evidence>
<gene>
    <name evidence="2" type="ORF">ACFO0B_20720</name>
</gene>
<dbReference type="InterPro" id="IPR036890">
    <property type="entry name" value="HATPase_C_sf"/>
</dbReference>
<dbReference type="SUPFAM" id="SSF55874">
    <property type="entry name" value="ATPase domain of HSP90 chaperone/DNA topoisomerase II/histidine kinase"/>
    <property type="match status" value="1"/>
</dbReference>
<accession>A0ABV8DWW2</accession>
<feature type="region of interest" description="Disordered" evidence="1">
    <location>
        <begin position="395"/>
        <end position="428"/>
    </location>
</feature>
<dbReference type="NCBIfam" id="NF047352">
    <property type="entry name" value="P_loop_sacsin"/>
    <property type="match status" value="1"/>
</dbReference>
<keyword evidence="3" id="KW-1185">Reference proteome</keyword>
<feature type="compositionally biased region" description="Low complexity" evidence="1">
    <location>
        <begin position="401"/>
        <end position="412"/>
    </location>
</feature>
<organism evidence="2 3">
    <name type="scientific">Nocardia jiangsuensis</name>
    <dbReference type="NCBI Taxonomy" id="1691563"/>
    <lineage>
        <taxon>Bacteria</taxon>
        <taxon>Bacillati</taxon>
        <taxon>Actinomycetota</taxon>
        <taxon>Actinomycetes</taxon>
        <taxon>Mycobacteriales</taxon>
        <taxon>Nocardiaceae</taxon>
        <taxon>Nocardia</taxon>
    </lineage>
</organism>
<comment type="caution">
    <text evidence="2">The sequence shown here is derived from an EMBL/GenBank/DDBJ whole genome shotgun (WGS) entry which is preliminary data.</text>
</comment>
<proteinExistence type="predicted"/>
<dbReference type="RefSeq" id="WP_378614571.1">
    <property type="nucleotide sequence ID" value="NZ_JBHSAX010000017.1"/>
</dbReference>
<dbReference type="Proteomes" id="UP001595696">
    <property type="component" value="Unassembled WGS sequence"/>
</dbReference>
<evidence type="ECO:0000313" key="3">
    <source>
        <dbReference type="Proteomes" id="UP001595696"/>
    </source>
</evidence>
<protein>
    <submittedName>
        <fullName evidence="2">Sacsin N-terminal ATP-binding-like domain-containing protein</fullName>
    </submittedName>
</protein>
<dbReference type="EMBL" id="JBHSAX010000017">
    <property type="protein sequence ID" value="MFC3964413.1"/>
    <property type="molecule type" value="Genomic_DNA"/>
</dbReference>
<evidence type="ECO:0000313" key="2">
    <source>
        <dbReference type="EMBL" id="MFC3964413.1"/>
    </source>
</evidence>
<sequence length="977" mass="103160">MTGDDPFGTAALRAAVIAAWRDSPTRLREDAAAEADLVVAGYRDRLLTELAQNAADAAAAAGADGVLTVWLDGRALHVANTGAPLDITGVRALTALRASDKADESVGRFGVGFTAVRAVADEIEVRSRAGGVRFSLTETRAATAATAPEQLAELAGVPVPVLRLAWPLDTAPAAGDTEVVLTLRADVDPAALLAGFAGEAAELLLELPALAVLEIAGVRYARTARPAGPGLTELTITGGAEPRRWWEYRTARGRWLVPLRDGRPHPAAPDVLRAPTRSDEELSLPALLIADVPMQPDRRRLLPGVALAEYAAGYADFAAALPPRDRLVLVPEPGFPLGEADAVLRAAVVRELRTRPWLPVVAVPDEFAVPGEGSASAYAPSPTESRVVDPWDLAEPEPSVATAPPSGAAEPAAPWPGTPVPADSAADRACAQLPSRTRVLPDLTPELADLLAGFAGPLVIPELSDTAAVRALATLDVPLLTPALIAEHSSGLERPARWWHRLYAALEPYVTDPRTAEELGTLAVPLADGRLVTGPRTVVLDEELTVVVPVHWSRLVHPEAAHPLLTRLGARQADALDLLTDPALRAELDDAPDDEDLVDAVLRLAELTTVPLPRWIGLLEVPDETGEVRPADELLLPGAPLRDVLVEDAPFGTVAAAVVEGYGATALRAVGVSWDFSVITEPDPTGPDHDLDDEDIWWDGLADDPPLLAAVRDLDLVADDAWPRALTLLLDGERTRPLLADRAGYTAWWLRTNARWRGTPLGLHRHPADPTFAGLLPAFDPPELAGRLDALRPLLADPATLTPELASALLAALADPERTPLPAVIAQTHRLLAAAVAAETIDIDDVELPERVRALSGAVLEPGAALVLDLPWFGFALPADRIVAGDPAQAEPLANLLDLPLASAAVTADVLGSGRESDWAAEPFATLASSLYALPAHTGPLVLHDGELRVRLTGAIEAEAAVPWWYDGTTTHLRVPG</sequence>